<gene>
    <name evidence="7" type="ORF">K3248_08385</name>
</gene>
<sequence>MIGLYIPRDTFIHRLRPGFKLLSLMGCGTVIIMVSSIPLLGLLLLFVILFYRIAKVPFSTVIKQFKAVGLFFILLFLFQTVFSSWLTGVEVILRLIILFSLSSLISFTTKVSDMVASIEVGLQPFRCFGINPSKISMVISMAIRFIPLLSEKFNEVHEAQQARGLNTNIIALAIPLIIRTIKMASEVAEALEARSYDTDNVDKISNNKVYCVMKEE</sequence>
<proteinExistence type="inferred from homology"/>
<comment type="subcellular location">
    <subcellularLocation>
        <location evidence="1">Membrane</location>
        <topology evidence="1">Multi-pass membrane protein</topology>
    </subcellularLocation>
</comment>
<feature type="transmembrane region" description="Helical" evidence="6">
    <location>
        <begin position="30"/>
        <end position="53"/>
    </location>
</feature>
<reference evidence="7 8" key="1">
    <citation type="submission" date="2021-08" db="EMBL/GenBank/DDBJ databases">
        <title>Bartonella raoulti 094 sp. nov.</title>
        <authorList>
            <person name="Zgheib R."/>
            <person name="Hammoud A."/>
        </authorList>
    </citation>
    <scope>NUCLEOTIDE SEQUENCE [LARGE SCALE GENOMIC DNA]</scope>
    <source>
        <strain evidence="7 8">094</strain>
    </source>
</reference>
<evidence type="ECO:0000313" key="7">
    <source>
        <dbReference type="EMBL" id="MBX4336599.1"/>
    </source>
</evidence>
<feature type="transmembrane region" description="Helical" evidence="6">
    <location>
        <begin position="65"/>
        <end position="85"/>
    </location>
</feature>
<dbReference type="PANTHER" id="PTHR33514:SF13">
    <property type="entry name" value="PROTEIN ABCI12, CHLOROPLASTIC"/>
    <property type="match status" value="1"/>
</dbReference>
<keyword evidence="5 6" id="KW-0472">Membrane</keyword>
<comment type="caution">
    <text evidence="7">The sequence shown here is derived from an EMBL/GenBank/DDBJ whole genome shotgun (WGS) entry which is preliminary data.</text>
</comment>
<dbReference type="Proteomes" id="UP000746918">
    <property type="component" value="Unassembled WGS sequence"/>
</dbReference>
<evidence type="ECO:0000256" key="2">
    <source>
        <dbReference type="ARBA" id="ARBA00008564"/>
    </source>
</evidence>
<evidence type="ECO:0000256" key="5">
    <source>
        <dbReference type="ARBA" id="ARBA00023136"/>
    </source>
</evidence>
<dbReference type="EMBL" id="JAIFRO010000015">
    <property type="protein sequence ID" value="MBX4336599.1"/>
    <property type="molecule type" value="Genomic_DNA"/>
</dbReference>
<dbReference type="InterPro" id="IPR003339">
    <property type="entry name" value="ABC/ECF_trnsptr_transmembrane"/>
</dbReference>
<evidence type="ECO:0000256" key="1">
    <source>
        <dbReference type="ARBA" id="ARBA00004141"/>
    </source>
</evidence>
<dbReference type="Pfam" id="PF02361">
    <property type="entry name" value="CbiQ"/>
    <property type="match status" value="1"/>
</dbReference>
<keyword evidence="8" id="KW-1185">Reference proteome</keyword>
<keyword evidence="3 6" id="KW-0812">Transmembrane</keyword>
<evidence type="ECO:0000256" key="4">
    <source>
        <dbReference type="ARBA" id="ARBA00022989"/>
    </source>
</evidence>
<name>A0ABS7I6R8_9HYPH</name>
<evidence type="ECO:0000256" key="3">
    <source>
        <dbReference type="ARBA" id="ARBA00022692"/>
    </source>
</evidence>
<comment type="similarity">
    <text evidence="2">Belongs to the CbiQ family.</text>
</comment>
<protein>
    <submittedName>
        <fullName evidence="7">Energy-coupling factor transporter transmembrane protein EcfT</fullName>
    </submittedName>
</protein>
<evidence type="ECO:0000256" key="6">
    <source>
        <dbReference type="SAM" id="Phobius"/>
    </source>
</evidence>
<evidence type="ECO:0000313" key="8">
    <source>
        <dbReference type="Proteomes" id="UP000746918"/>
    </source>
</evidence>
<dbReference type="RefSeq" id="WP_220717884.1">
    <property type="nucleotide sequence ID" value="NZ_JAIFRO010000015.1"/>
</dbReference>
<accession>A0ABS7I6R8</accession>
<dbReference type="CDD" id="cd16914">
    <property type="entry name" value="EcfT"/>
    <property type="match status" value="1"/>
</dbReference>
<organism evidence="7 8">
    <name type="scientific">Bartonella raoultii</name>
    <dbReference type="NCBI Taxonomy" id="1457020"/>
    <lineage>
        <taxon>Bacteria</taxon>
        <taxon>Pseudomonadati</taxon>
        <taxon>Pseudomonadota</taxon>
        <taxon>Alphaproteobacteria</taxon>
        <taxon>Hyphomicrobiales</taxon>
        <taxon>Bartonellaceae</taxon>
        <taxon>Bartonella</taxon>
    </lineage>
</organism>
<keyword evidence="4 6" id="KW-1133">Transmembrane helix</keyword>
<dbReference type="PANTHER" id="PTHR33514">
    <property type="entry name" value="PROTEIN ABCI12, CHLOROPLASTIC"/>
    <property type="match status" value="1"/>
</dbReference>